<feature type="region of interest" description="Disordered" evidence="2">
    <location>
        <begin position="87"/>
        <end position="115"/>
    </location>
</feature>
<protein>
    <recommendedName>
        <fullName evidence="3">Lipid/polyisoprenoid-binding YceI-like domain-containing protein</fullName>
    </recommendedName>
</protein>
<dbReference type="Gene3D" id="2.40.128.110">
    <property type="entry name" value="Lipid/polyisoprenoid-binding, YceI-like"/>
    <property type="match status" value="1"/>
</dbReference>
<dbReference type="Pfam" id="PF04264">
    <property type="entry name" value="YceI"/>
    <property type="match status" value="1"/>
</dbReference>
<dbReference type="SUPFAM" id="SSF101874">
    <property type="entry name" value="YceI-like"/>
    <property type="match status" value="1"/>
</dbReference>
<dbReference type="PANTHER" id="PTHR34406:SF1">
    <property type="entry name" value="PROTEIN YCEI"/>
    <property type="match status" value="1"/>
</dbReference>
<sequence length="293" mass="31492">MYVVDLGGLRHLLSKCSLDATCEAVYVEIEDYNVCYRYQEDLMRLQMIVVVLLAGLLTACGSAPAAAPVATEAPATVATTVPAAAPAATTPVEPVAQPDETTPTEAPATSEAPEVQLFRIDPASSEVTYEVGEVFLNQGNRYAIAVGRTQQINGEIELDRANPQNSTMGPIEIDISAFASDSPRRDNAIRDRWLESARFPLATFVPTLIEGLPEQYTDGEELTLMITGDLTVRDVTNSVTFTVTSQLDGAQMVGKASGEVNMTDFGFDPPDIIGVLRAEDKVIIGFRFVANAD</sequence>
<organism evidence="4 5">
    <name type="scientific">Candidatus Chloroploca asiatica</name>
    <dbReference type="NCBI Taxonomy" id="1506545"/>
    <lineage>
        <taxon>Bacteria</taxon>
        <taxon>Bacillati</taxon>
        <taxon>Chloroflexota</taxon>
        <taxon>Chloroflexia</taxon>
        <taxon>Chloroflexales</taxon>
        <taxon>Chloroflexineae</taxon>
        <taxon>Oscillochloridaceae</taxon>
        <taxon>Candidatus Chloroploca</taxon>
    </lineage>
</organism>
<dbReference type="Proteomes" id="UP000220922">
    <property type="component" value="Unassembled WGS sequence"/>
</dbReference>
<proteinExistence type="inferred from homology"/>
<evidence type="ECO:0000256" key="1">
    <source>
        <dbReference type="ARBA" id="ARBA00008812"/>
    </source>
</evidence>
<dbReference type="SMART" id="SM00867">
    <property type="entry name" value="YceI"/>
    <property type="match status" value="1"/>
</dbReference>
<gene>
    <name evidence="4" type="ORF">A9Q02_12915</name>
</gene>
<evidence type="ECO:0000313" key="4">
    <source>
        <dbReference type="EMBL" id="PDV99257.1"/>
    </source>
</evidence>
<evidence type="ECO:0000259" key="3">
    <source>
        <dbReference type="SMART" id="SM00867"/>
    </source>
</evidence>
<evidence type="ECO:0000256" key="2">
    <source>
        <dbReference type="SAM" id="MobiDB-lite"/>
    </source>
</evidence>
<dbReference type="EMBL" id="LYXE01000078">
    <property type="protein sequence ID" value="PDV99257.1"/>
    <property type="molecule type" value="Genomic_DNA"/>
</dbReference>
<dbReference type="InterPro" id="IPR007372">
    <property type="entry name" value="Lipid/polyisoprenoid-bd_YceI"/>
</dbReference>
<keyword evidence="5" id="KW-1185">Reference proteome</keyword>
<dbReference type="OrthoDB" id="153595at2"/>
<feature type="compositionally biased region" description="Low complexity" evidence="2">
    <location>
        <begin position="87"/>
        <end position="114"/>
    </location>
</feature>
<name>A0A2H3KV95_9CHLR</name>
<feature type="domain" description="Lipid/polyisoprenoid-binding YceI-like" evidence="3">
    <location>
        <begin position="117"/>
        <end position="291"/>
    </location>
</feature>
<comment type="similarity">
    <text evidence="1">Belongs to the UPF0312 family.</text>
</comment>
<dbReference type="PANTHER" id="PTHR34406">
    <property type="entry name" value="PROTEIN YCEI"/>
    <property type="match status" value="1"/>
</dbReference>
<dbReference type="InterPro" id="IPR036761">
    <property type="entry name" value="TTHA0802/YceI-like_sf"/>
</dbReference>
<dbReference type="AlphaFoldDB" id="A0A2H3KV95"/>
<accession>A0A2H3KV95</accession>
<comment type="caution">
    <text evidence="4">The sequence shown here is derived from an EMBL/GenBank/DDBJ whole genome shotgun (WGS) entry which is preliminary data.</text>
</comment>
<evidence type="ECO:0000313" key="5">
    <source>
        <dbReference type="Proteomes" id="UP000220922"/>
    </source>
</evidence>
<reference evidence="4" key="1">
    <citation type="submission" date="2016-05" db="EMBL/GenBank/DDBJ databases">
        <authorList>
            <person name="Lavstsen T."/>
            <person name="Jespersen J.S."/>
        </authorList>
    </citation>
    <scope>NUCLEOTIDE SEQUENCE [LARGE SCALE GENOMIC DNA]</scope>
    <source>
        <strain evidence="4">B7-9</strain>
    </source>
</reference>